<evidence type="ECO:0008006" key="4">
    <source>
        <dbReference type="Google" id="ProtNLM"/>
    </source>
</evidence>
<organism evidence="2 3">
    <name type="scientific">Amycolatopsis xylanica</name>
    <dbReference type="NCBI Taxonomy" id="589385"/>
    <lineage>
        <taxon>Bacteria</taxon>
        <taxon>Bacillati</taxon>
        <taxon>Actinomycetota</taxon>
        <taxon>Actinomycetes</taxon>
        <taxon>Pseudonocardiales</taxon>
        <taxon>Pseudonocardiaceae</taxon>
        <taxon>Amycolatopsis</taxon>
    </lineage>
</organism>
<accession>A0A1H3E1Y9</accession>
<evidence type="ECO:0000313" key="3">
    <source>
        <dbReference type="Proteomes" id="UP000199515"/>
    </source>
</evidence>
<keyword evidence="1" id="KW-0732">Signal</keyword>
<dbReference type="Proteomes" id="UP000199515">
    <property type="component" value="Unassembled WGS sequence"/>
</dbReference>
<keyword evidence="3" id="KW-1185">Reference proteome</keyword>
<name>A0A1H3E1Y9_9PSEU</name>
<sequence length="179" mass="19454">MFKKSFAAMGIVVGTALLIGGLTPASASGDVLTPEGYHRVKLGQSEAKALRSGYLSGDGWDDGACNRYATVDRPDDEWRVAISHANGVVRVRVPENVRTYEGIGVGSTVAEVKETYDGVWEYRRGLIAPVPGYGDRQYEIWIEDSFNEDGTYRDDAKVTQLGVEVSSGETFDCTLFGDS</sequence>
<feature type="signal peptide" evidence="1">
    <location>
        <begin position="1"/>
        <end position="27"/>
    </location>
</feature>
<dbReference type="EMBL" id="FNON01000003">
    <property type="protein sequence ID" value="SDX71924.1"/>
    <property type="molecule type" value="Genomic_DNA"/>
</dbReference>
<proteinExistence type="predicted"/>
<protein>
    <recommendedName>
        <fullName evidence="4">Secreted protein</fullName>
    </recommendedName>
</protein>
<evidence type="ECO:0000313" key="2">
    <source>
        <dbReference type="EMBL" id="SDX71924.1"/>
    </source>
</evidence>
<dbReference type="STRING" id="589385.SAMN05421504_103598"/>
<gene>
    <name evidence="2" type="ORF">SAMN05421504_103598</name>
</gene>
<evidence type="ECO:0000256" key="1">
    <source>
        <dbReference type="SAM" id="SignalP"/>
    </source>
</evidence>
<feature type="chain" id="PRO_5011690708" description="Secreted protein" evidence="1">
    <location>
        <begin position="28"/>
        <end position="179"/>
    </location>
</feature>
<reference evidence="2 3" key="1">
    <citation type="submission" date="2016-10" db="EMBL/GenBank/DDBJ databases">
        <authorList>
            <person name="de Groot N.N."/>
        </authorList>
    </citation>
    <scope>NUCLEOTIDE SEQUENCE [LARGE SCALE GENOMIC DNA]</scope>
    <source>
        <strain evidence="2 3">CPCC 202699</strain>
    </source>
</reference>
<dbReference type="AlphaFoldDB" id="A0A1H3E1Y9"/>